<organism evidence="1">
    <name type="scientific">Bosea sp. NBC_00436</name>
    <dbReference type="NCBI Taxonomy" id="2969620"/>
    <lineage>
        <taxon>Bacteria</taxon>
        <taxon>Pseudomonadati</taxon>
        <taxon>Pseudomonadota</taxon>
        <taxon>Alphaproteobacteria</taxon>
        <taxon>Hyphomicrobiales</taxon>
        <taxon>Boseaceae</taxon>
        <taxon>Bosea</taxon>
    </lineage>
</organism>
<evidence type="ECO:0000313" key="1">
    <source>
        <dbReference type="EMBL" id="UZF88908.1"/>
    </source>
</evidence>
<dbReference type="EMBL" id="CP102774">
    <property type="protein sequence ID" value="UZF88908.1"/>
    <property type="molecule type" value="Genomic_DNA"/>
</dbReference>
<dbReference type="AlphaFoldDB" id="A0A9E7ZPD1"/>
<sequence>MNDSEAIRAVLREHLLDETSQWNLGTFGAIAEFMRDPGEPVAIVDEPGRLSAATVRGSIGFGRLGGLRLSASETAVGTAWSHRVALCLPEASCAMNRRAALTELGPDSDALRPEDSGAILFDMGLGTLQSDICIRTDDPALTKVLRAAAGRSLFEPGNPAMPAIIAAGPHRVFISRIGRCEVYQPIPPADGKPPEGPHTHVLPQLLRAGRTHAATEPMPVGYVPCAHLVPAHPLKDTMGRRRRFDRLAFDRFEDLLVRFGDPELVEVKRVVRELLASDVLPDAFSLPPNRFGRSAVKVALRQQKELQGAGVRLRDWLRCHDPRDRLDPGEGSTDDYGHG</sequence>
<accession>A0A9E7ZPD1</accession>
<dbReference type="Pfam" id="PF21973">
    <property type="entry name" value="DUF6925"/>
    <property type="match status" value="1"/>
</dbReference>
<gene>
    <name evidence="1" type="ORF">NWE54_09035</name>
</gene>
<protein>
    <submittedName>
        <fullName evidence="1">Uncharacterized protein</fullName>
    </submittedName>
</protein>
<name>A0A9E7ZPD1_9HYPH</name>
<reference evidence="1" key="1">
    <citation type="submission" date="2022-08" db="EMBL/GenBank/DDBJ databases">
        <title>Complete Genome Sequences of 2 Bosea sp. soil isolates.</title>
        <authorList>
            <person name="Alvarez Arevalo M."/>
            <person name="Sterndorff E.B."/>
            <person name="Faurdal D."/>
            <person name="Joergensen T.S."/>
            <person name="Weber T."/>
        </authorList>
    </citation>
    <scope>NUCLEOTIDE SEQUENCE</scope>
    <source>
        <strain evidence="1">NBC_00436</strain>
    </source>
</reference>
<proteinExistence type="predicted"/>
<dbReference type="InterPro" id="IPR053838">
    <property type="entry name" value="DUF6925"/>
</dbReference>